<dbReference type="InterPro" id="IPR029016">
    <property type="entry name" value="GAF-like_dom_sf"/>
</dbReference>
<keyword evidence="4" id="KW-1185">Reference proteome</keyword>
<keyword evidence="3" id="KW-0418">Kinase</keyword>
<dbReference type="Pfam" id="PF07730">
    <property type="entry name" value="HisKA_3"/>
    <property type="match status" value="1"/>
</dbReference>
<organism evidence="3 4">
    <name type="scientific">Streptomyces varsoviensis</name>
    <dbReference type="NCBI Taxonomy" id="67373"/>
    <lineage>
        <taxon>Bacteria</taxon>
        <taxon>Bacillati</taxon>
        <taxon>Actinomycetota</taxon>
        <taxon>Actinomycetes</taxon>
        <taxon>Kitasatosporales</taxon>
        <taxon>Streptomycetaceae</taxon>
        <taxon>Streptomyces</taxon>
    </lineage>
</organism>
<comment type="caution">
    <text evidence="3">The sequence shown here is derived from an EMBL/GenBank/DDBJ whole genome shotgun (WGS) entry which is preliminary data.</text>
</comment>
<proteinExistence type="predicted"/>
<gene>
    <name evidence="3" type="ORF">ADK38_32435</name>
</gene>
<accession>A0ABR5IYE1</accession>
<dbReference type="GO" id="GO:0016301">
    <property type="term" value="F:kinase activity"/>
    <property type="evidence" value="ECO:0007669"/>
    <property type="project" value="UniProtKB-KW"/>
</dbReference>
<feature type="compositionally biased region" description="Basic and acidic residues" evidence="1">
    <location>
        <begin position="107"/>
        <end position="121"/>
    </location>
</feature>
<feature type="domain" description="GAF" evidence="2">
    <location>
        <begin position="34"/>
        <end position="181"/>
    </location>
</feature>
<dbReference type="InterPro" id="IPR003018">
    <property type="entry name" value="GAF"/>
</dbReference>
<dbReference type="Proteomes" id="UP000037020">
    <property type="component" value="Unassembled WGS sequence"/>
</dbReference>
<keyword evidence="3" id="KW-0808">Transferase</keyword>
<dbReference type="Gene3D" id="3.30.450.40">
    <property type="match status" value="1"/>
</dbReference>
<reference evidence="3 4" key="1">
    <citation type="submission" date="2015-07" db="EMBL/GenBank/DDBJ databases">
        <authorList>
            <person name="Ju K.-S."/>
            <person name="Doroghazi J.R."/>
            <person name="Metcalf W.W."/>
        </authorList>
    </citation>
    <scope>NUCLEOTIDE SEQUENCE [LARGE SCALE GENOMIC DNA]</scope>
    <source>
        <strain evidence="3 4">NRRL B-3589</strain>
    </source>
</reference>
<evidence type="ECO:0000313" key="3">
    <source>
        <dbReference type="EMBL" id="KOG86192.1"/>
    </source>
</evidence>
<sequence>VAIDNARLYRESLRRERRLESLGEIARSLLSGTGSDDVLSLVARRALEVAEADSAAVLLPVRDTGDLRVEVAHGRSADALRGRLVPALGSLAGVAARTGKPAVTSDVRTDPRAHAIPDIDPPHGPTVAMPLLVEDQVSGALRLSRVAGRPVFDDSDIELLSGFAAQAALALELGRHRRESEQLALLRDRDRIARDLHDLAIQRLFATGMTLQSAGRLIENPEAAERVERAVDDLDETIKIIRTTIFALRTDIGHAGARSPVSYTH</sequence>
<evidence type="ECO:0000256" key="1">
    <source>
        <dbReference type="SAM" id="MobiDB-lite"/>
    </source>
</evidence>
<dbReference type="InterPro" id="IPR011712">
    <property type="entry name" value="Sig_transdc_His_kin_sub3_dim/P"/>
</dbReference>
<dbReference type="EMBL" id="LGUT01002983">
    <property type="protein sequence ID" value="KOG86192.1"/>
    <property type="molecule type" value="Genomic_DNA"/>
</dbReference>
<evidence type="ECO:0000259" key="2">
    <source>
        <dbReference type="SMART" id="SM00065"/>
    </source>
</evidence>
<feature type="non-terminal residue" evidence="3">
    <location>
        <position position="1"/>
    </location>
</feature>
<dbReference type="Gene3D" id="6.10.250.2870">
    <property type="match status" value="1"/>
</dbReference>
<evidence type="ECO:0000313" key="4">
    <source>
        <dbReference type="Proteomes" id="UP000037020"/>
    </source>
</evidence>
<dbReference type="SUPFAM" id="SSF55781">
    <property type="entry name" value="GAF domain-like"/>
    <property type="match status" value="1"/>
</dbReference>
<feature type="region of interest" description="Disordered" evidence="1">
    <location>
        <begin position="102"/>
        <end position="121"/>
    </location>
</feature>
<feature type="non-terminal residue" evidence="3">
    <location>
        <position position="265"/>
    </location>
</feature>
<name>A0ABR5IYE1_9ACTN</name>
<protein>
    <submittedName>
        <fullName evidence="3">Histidine kinase</fullName>
    </submittedName>
</protein>
<dbReference type="Pfam" id="PF13185">
    <property type="entry name" value="GAF_2"/>
    <property type="match status" value="1"/>
</dbReference>
<dbReference type="SMART" id="SM00065">
    <property type="entry name" value="GAF"/>
    <property type="match status" value="1"/>
</dbReference>